<dbReference type="PANTHER" id="PTHR13696:SF99">
    <property type="entry name" value="COBYRINIC ACID AC-DIAMIDE SYNTHASE"/>
    <property type="match status" value="1"/>
</dbReference>
<keyword evidence="2" id="KW-0614">Plasmid</keyword>
<organism evidence="2 3">
    <name type="scientific">Corynebacterium maris DSM 45190</name>
    <dbReference type="NCBI Taxonomy" id="1224163"/>
    <lineage>
        <taxon>Bacteria</taxon>
        <taxon>Bacillati</taxon>
        <taxon>Actinomycetota</taxon>
        <taxon>Actinomycetes</taxon>
        <taxon>Mycobacteriales</taxon>
        <taxon>Corynebacteriaceae</taxon>
        <taxon>Corynebacterium</taxon>
    </lineage>
</organism>
<protein>
    <submittedName>
        <fullName evidence="2">Putative partitioning protein</fullName>
    </submittedName>
</protein>
<sequence length="195" mass="21501">MIISVINAKGGVGKTTTAIYLASVLASRGHQIRFLDMDRQGSAMEWFERAEDNGTPLAFPVEVTIPRQLSRIARQDHNDQIIIIDTPPGDTDAIDAVIEVSDFVLVPTRSRSADMTRVWEILPLLQDRPHAVLLTFVRAGTTSLTDALTALKDNDASFLEAYIPLRESIGNSYGYAPTHFDGYEAVTDEILEALK</sequence>
<dbReference type="CDD" id="cd02042">
    <property type="entry name" value="ParAB_family"/>
    <property type="match status" value="1"/>
</dbReference>
<geneLocation type="plasmid" evidence="2 3">
    <name>pCmaris1</name>
</geneLocation>
<dbReference type="Gene3D" id="3.40.50.300">
    <property type="entry name" value="P-loop containing nucleotide triphosphate hydrolases"/>
    <property type="match status" value="1"/>
</dbReference>
<accession>S5SXR7</accession>
<evidence type="ECO:0000259" key="1">
    <source>
        <dbReference type="Pfam" id="PF01656"/>
    </source>
</evidence>
<dbReference type="OrthoDB" id="9804460at2"/>
<name>S5SXR7_9CORY</name>
<dbReference type="Proteomes" id="UP000015388">
    <property type="component" value="Plasmid pCmaris1"/>
</dbReference>
<dbReference type="KEGG" id="cmd:B841_12946"/>
<proteinExistence type="predicted"/>
<dbReference type="eggNOG" id="COG1192">
    <property type="taxonomic scope" value="Bacteria"/>
</dbReference>
<dbReference type="InterPro" id="IPR002586">
    <property type="entry name" value="CobQ/CobB/MinD/ParA_Nub-bd_dom"/>
</dbReference>
<dbReference type="PATRIC" id="fig|1224163.3.peg.2589"/>
<dbReference type="SUPFAM" id="SSF52540">
    <property type="entry name" value="P-loop containing nucleoside triphosphate hydrolases"/>
    <property type="match status" value="1"/>
</dbReference>
<dbReference type="PANTHER" id="PTHR13696">
    <property type="entry name" value="P-LOOP CONTAINING NUCLEOSIDE TRIPHOSPHATE HYDROLASE"/>
    <property type="match status" value="1"/>
</dbReference>
<dbReference type="HOGENOM" id="CLU_037612_5_1_11"/>
<gene>
    <name evidence="2" type="ORF">B841_12946</name>
</gene>
<dbReference type="InterPro" id="IPR027417">
    <property type="entry name" value="P-loop_NTPase"/>
</dbReference>
<dbReference type="AlphaFoldDB" id="S5SXR7"/>
<evidence type="ECO:0000313" key="2">
    <source>
        <dbReference type="EMBL" id="AGS36034.1"/>
    </source>
</evidence>
<dbReference type="EMBL" id="CP003925">
    <property type="protein sequence ID" value="AGS36034.1"/>
    <property type="molecule type" value="Genomic_DNA"/>
</dbReference>
<dbReference type="Pfam" id="PF01656">
    <property type="entry name" value="CbiA"/>
    <property type="match status" value="1"/>
</dbReference>
<dbReference type="InterPro" id="IPR050678">
    <property type="entry name" value="DNA_Partitioning_ATPase"/>
</dbReference>
<evidence type="ECO:0000313" key="3">
    <source>
        <dbReference type="Proteomes" id="UP000015388"/>
    </source>
</evidence>
<keyword evidence="3" id="KW-1185">Reference proteome</keyword>
<reference evidence="2 3" key="1">
    <citation type="submission" date="2012-11" db="EMBL/GenBank/DDBJ databases">
        <title>The complete genome sequence of Corynebacterium maris Coryn-1 (=DSM 45190).</title>
        <authorList>
            <person name="Schaffert L."/>
            <person name="Albersmeier A."/>
            <person name="Kalinowski J."/>
            <person name="Ruckert C."/>
        </authorList>
    </citation>
    <scope>NUCLEOTIDE SEQUENCE [LARGE SCALE GENOMIC DNA]</scope>
    <source>
        <strain evidence="3">Coryn-1</strain>
        <plasmid evidence="3">Plasmid pCmaris1</plasmid>
    </source>
</reference>
<feature type="domain" description="CobQ/CobB/MinD/ParA nucleotide binding" evidence="1">
    <location>
        <begin position="3"/>
        <end position="172"/>
    </location>
</feature>
<dbReference type="RefSeq" id="WP_020935836.1">
    <property type="nucleotide sequence ID" value="NC_021920.1"/>
</dbReference>